<dbReference type="InterPro" id="IPR013785">
    <property type="entry name" value="Aldolase_TIM"/>
</dbReference>
<dbReference type="PANTHER" id="PTHR22893">
    <property type="entry name" value="NADH OXIDOREDUCTASE-RELATED"/>
    <property type="match status" value="1"/>
</dbReference>
<sequence>MNCSIESFFEPLKLGPYTLKNRIIMAPLTRSRAVGEGRIPNDLMTKYYKQRSSAGMILIEATAVIFTNSSVDKLSSAILDSIYSLQKKIGTGCGR</sequence>
<gene>
    <name evidence="2" type="ORF">AZI87_01755</name>
</gene>
<reference evidence="2 3" key="1">
    <citation type="submission" date="2016-03" db="EMBL/GenBank/DDBJ databases">
        <authorList>
            <person name="Ploux O."/>
        </authorList>
    </citation>
    <scope>NUCLEOTIDE SEQUENCE [LARGE SCALE GENOMIC DNA]</scope>
    <source>
        <strain evidence="2 3">EC13</strain>
    </source>
</reference>
<dbReference type="Proteomes" id="UP000075799">
    <property type="component" value="Unassembled WGS sequence"/>
</dbReference>
<evidence type="ECO:0000313" key="3">
    <source>
        <dbReference type="Proteomes" id="UP000075799"/>
    </source>
</evidence>
<organism evidence="2 3">
    <name type="scientific">Bdellovibrio bacteriovorus</name>
    <dbReference type="NCBI Taxonomy" id="959"/>
    <lineage>
        <taxon>Bacteria</taxon>
        <taxon>Pseudomonadati</taxon>
        <taxon>Bdellovibrionota</taxon>
        <taxon>Bdellovibrionia</taxon>
        <taxon>Bdellovibrionales</taxon>
        <taxon>Pseudobdellovibrionaceae</taxon>
        <taxon>Bdellovibrio</taxon>
    </lineage>
</organism>
<dbReference type="InterPro" id="IPR001155">
    <property type="entry name" value="OxRdtase_FMN_N"/>
</dbReference>
<dbReference type="GO" id="GO:0005829">
    <property type="term" value="C:cytosol"/>
    <property type="evidence" value="ECO:0007669"/>
    <property type="project" value="TreeGrafter"/>
</dbReference>
<dbReference type="SUPFAM" id="SSF51395">
    <property type="entry name" value="FMN-linked oxidoreductases"/>
    <property type="match status" value="1"/>
</dbReference>
<dbReference type="EMBL" id="LUKD01000001">
    <property type="protein sequence ID" value="KYG68021.1"/>
    <property type="molecule type" value="Genomic_DNA"/>
</dbReference>
<name>A0A162GFJ5_BDEBC</name>
<protein>
    <recommendedName>
        <fullName evidence="1">NADH:flavin oxidoreductase/NADH oxidase N-terminal domain-containing protein</fullName>
    </recommendedName>
</protein>
<dbReference type="AlphaFoldDB" id="A0A162GFJ5"/>
<dbReference type="PANTHER" id="PTHR22893:SF91">
    <property type="entry name" value="NADPH DEHYDROGENASE 2-RELATED"/>
    <property type="match status" value="1"/>
</dbReference>
<accession>A0A162GFJ5</accession>
<dbReference type="InterPro" id="IPR045247">
    <property type="entry name" value="Oye-like"/>
</dbReference>
<dbReference type="GO" id="GO:0010181">
    <property type="term" value="F:FMN binding"/>
    <property type="evidence" value="ECO:0007669"/>
    <property type="project" value="InterPro"/>
</dbReference>
<evidence type="ECO:0000259" key="1">
    <source>
        <dbReference type="Pfam" id="PF00724"/>
    </source>
</evidence>
<feature type="domain" description="NADH:flavin oxidoreductase/NADH oxidase N-terminal" evidence="1">
    <location>
        <begin position="8"/>
        <end position="69"/>
    </location>
</feature>
<proteinExistence type="predicted"/>
<comment type="caution">
    <text evidence="2">The sequence shown here is derived from an EMBL/GenBank/DDBJ whole genome shotgun (WGS) entry which is preliminary data.</text>
</comment>
<dbReference type="GO" id="GO:0016491">
    <property type="term" value="F:oxidoreductase activity"/>
    <property type="evidence" value="ECO:0007669"/>
    <property type="project" value="InterPro"/>
</dbReference>
<evidence type="ECO:0000313" key="2">
    <source>
        <dbReference type="EMBL" id="KYG68021.1"/>
    </source>
</evidence>
<dbReference type="Pfam" id="PF00724">
    <property type="entry name" value="Oxidored_FMN"/>
    <property type="match status" value="1"/>
</dbReference>
<dbReference type="Gene3D" id="3.20.20.70">
    <property type="entry name" value="Aldolase class I"/>
    <property type="match status" value="1"/>
</dbReference>